<feature type="non-terminal residue" evidence="1">
    <location>
        <position position="1"/>
    </location>
</feature>
<name>A0ACA9MBA0_9GLOM</name>
<sequence length="100" mass="11884">NEIEDFLIQTDNSDDNWEIYSNIKPSQVKELKKENKFSISRFIEEIDQETGRWKQNPNANKWNSLFVKDEIVKARVYKIITAEALDVRKELRIRDEIIAA</sequence>
<accession>A0ACA9MBA0</accession>
<comment type="caution">
    <text evidence="1">The sequence shown here is derived from an EMBL/GenBank/DDBJ whole genome shotgun (WGS) entry which is preliminary data.</text>
</comment>
<keyword evidence="2" id="KW-1185">Reference proteome</keyword>
<proteinExistence type="predicted"/>
<evidence type="ECO:0000313" key="2">
    <source>
        <dbReference type="Proteomes" id="UP000789702"/>
    </source>
</evidence>
<dbReference type="EMBL" id="CAJVPU010007611">
    <property type="protein sequence ID" value="CAG8574737.1"/>
    <property type="molecule type" value="Genomic_DNA"/>
</dbReference>
<protein>
    <submittedName>
        <fullName evidence="1">7648_t:CDS:1</fullName>
    </submittedName>
</protein>
<organism evidence="1 2">
    <name type="scientific">Dentiscutata heterogama</name>
    <dbReference type="NCBI Taxonomy" id="1316150"/>
    <lineage>
        <taxon>Eukaryota</taxon>
        <taxon>Fungi</taxon>
        <taxon>Fungi incertae sedis</taxon>
        <taxon>Mucoromycota</taxon>
        <taxon>Glomeromycotina</taxon>
        <taxon>Glomeromycetes</taxon>
        <taxon>Diversisporales</taxon>
        <taxon>Gigasporaceae</taxon>
        <taxon>Dentiscutata</taxon>
    </lineage>
</organism>
<reference evidence="1" key="1">
    <citation type="submission" date="2021-06" db="EMBL/GenBank/DDBJ databases">
        <authorList>
            <person name="Kallberg Y."/>
            <person name="Tangrot J."/>
            <person name="Rosling A."/>
        </authorList>
    </citation>
    <scope>NUCLEOTIDE SEQUENCE</scope>
    <source>
        <strain evidence="1">IL203A</strain>
    </source>
</reference>
<evidence type="ECO:0000313" key="1">
    <source>
        <dbReference type="EMBL" id="CAG8574737.1"/>
    </source>
</evidence>
<dbReference type="Proteomes" id="UP000789702">
    <property type="component" value="Unassembled WGS sequence"/>
</dbReference>
<gene>
    <name evidence="1" type="ORF">DHETER_LOCUS6217</name>
</gene>